<protein>
    <recommendedName>
        <fullName evidence="3">C2 domain-containing protein</fullName>
    </recommendedName>
</protein>
<proteinExistence type="predicted"/>
<dbReference type="PANTHER" id="PTHR45911">
    <property type="entry name" value="C2 DOMAIN-CONTAINING PROTEIN"/>
    <property type="match status" value="1"/>
</dbReference>
<evidence type="ECO:0000313" key="4">
    <source>
        <dbReference type="EMBL" id="CCC47716.1"/>
    </source>
</evidence>
<dbReference type="CDD" id="cd00030">
    <property type="entry name" value="C2"/>
    <property type="match status" value="1"/>
</dbReference>
<evidence type="ECO:0000259" key="3">
    <source>
        <dbReference type="PROSITE" id="PS50004"/>
    </source>
</evidence>
<dbReference type="GO" id="GO:0005509">
    <property type="term" value="F:calcium ion binding"/>
    <property type="evidence" value="ECO:0007669"/>
    <property type="project" value="TreeGrafter"/>
</dbReference>
<dbReference type="VEuPathDB" id="TriTrypDB:TvY486_0403830"/>
<accession>G0TUS9</accession>
<dbReference type="GO" id="GO:0016020">
    <property type="term" value="C:membrane"/>
    <property type="evidence" value="ECO:0007669"/>
    <property type="project" value="TreeGrafter"/>
</dbReference>
<reference evidence="4" key="1">
    <citation type="journal article" date="2012" name="Proc. Natl. Acad. Sci. U.S.A.">
        <title>Antigenic diversity is generated by distinct evolutionary mechanisms in African trypanosome species.</title>
        <authorList>
            <person name="Jackson A.P."/>
            <person name="Berry A."/>
            <person name="Aslett M."/>
            <person name="Allison H.C."/>
            <person name="Burton P."/>
            <person name="Vavrova-Anderson J."/>
            <person name="Brown R."/>
            <person name="Browne H."/>
            <person name="Corton N."/>
            <person name="Hauser H."/>
            <person name="Gamble J."/>
            <person name="Gilderthorp R."/>
            <person name="Marcello L."/>
            <person name="McQuillan J."/>
            <person name="Otto T.D."/>
            <person name="Quail M.A."/>
            <person name="Sanders M.J."/>
            <person name="van Tonder A."/>
            <person name="Ginger M.L."/>
            <person name="Field M.C."/>
            <person name="Barry J.D."/>
            <person name="Hertz-Fowler C."/>
            <person name="Berriman M."/>
        </authorList>
    </citation>
    <scope>NUCLEOTIDE SEQUENCE</scope>
    <source>
        <strain evidence="4">Y486</strain>
    </source>
</reference>
<dbReference type="EMBL" id="HE573020">
    <property type="protein sequence ID" value="CCC47716.1"/>
    <property type="molecule type" value="Genomic_DNA"/>
</dbReference>
<dbReference type="InterPro" id="IPR000008">
    <property type="entry name" value="C2_dom"/>
</dbReference>
<gene>
    <name evidence="4" type="ORF">TVY486_0403830</name>
</gene>
<feature type="domain" description="C2" evidence="3">
    <location>
        <begin position="1"/>
        <end position="101"/>
    </location>
</feature>
<dbReference type="PANTHER" id="PTHR45911:SF4">
    <property type="entry name" value="MULTIPLE C2 AND TRANSMEMBRANE DOMAIN-CONTAINING PROTEIN"/>
    <property type="match status" value="1"/>
</dbReference>
<organism evidence="4">
    <name type="scientific">Trypanosoma vivax (strain Y486)</name>
    <dbReference type="NCBI Taxonomy" id="1055687"/>
    <lineage>
        <taxon>Eukaryota</taxon>
        <taxon>Discoba</taxon>
        <taxon>Euglenozoa</taxon>
        <taxon>Kinetoplastea</taxon>
        <taxon>Metakinetoplastina</taxon>
        <taxon>Trypanosomatida</taxon>
        <taxon>Trypanosomatidae</taxon>
        <taxon>Trypanosoma</taxon>
        <taxon>Duttonella</taxon>
    </lineage>
</organism>
<dbReference type="AlphaFoldDB" id="G0TUS9"/>
<dbReference type="Pfam" id="PF00168">
    <property type="entry name" value="C2"/>
    <property type="match status" value="1"/>
</dbReference>
<keyword evidence="2" id="KW-0106">Calcium</keyword>
<evidence type="ECO:0000256" key="1">
    <source>
        <dbReference type="ARBA" id="ARBA00022723"/>
    </source>
</evidence>
<evidence type="ECO:0000256" key="2">
    <source>
        <dbReference type="ARBA" id="ARBA00022837"/>
    </source>
</evidence>
<keyword evidence="1" id="KW-0479">Metal-binding</keyword>
<dbReference type="Gene3D" id="2.60.40.150">
    <property type="entry name" value="C2 domain"/>
    <property type="match status" value="1"/>
</dbReference>
<dbReference type="SUPFAM" id="SSF49562">
    <property type="entry name" value="C2 domain (Calcium/lipid-binding domain, CaLB)"/>
    <property type="match status" value="1"/>
</dbReference>
<dbReference type="PROSITE" id="PS50004">
    <property type="entry name" value="C2"/>
    <property type="match status" value="1"/>
</dbReference>
<dbReference type="InterPro" id="IPR035892">
    <property type="entry name" value="C2_domain_sf"/>
</dbReference>
<dbReference type="OMA" id="SDINACP"/>
<name>G0TUS9_TRYVY</name>
<sequence length="161" mass="17976">MMKRLQVCVCGARNLRDTDMLSLPDAYCSVRVGDKTVKTKVVHNNCDPVWNETFRFNLTDETNTQVCIELWDKNVLTEDILGSYCFSLSSLTMGIVEDSWFLLSHSKTDAEIHIRVLACDFGRKPDASLLWMMTSDINACPAADINSQLHAVPDAVVLSAS</sequence>
<dbReference type="SMART" id="SM00239">
    <property type="entry name" value="C2"/>
    <property type="match status" value="1"/>
</dbReference>